<proteinExistence type="predicted"/>
<keyword evidence="2" id="KW-1185">Reference proteome</keyword>
<reference evidence="1 2" key="1">
    <citation type="journal article" date="2022" name="New Phytol.">
        <title>Ecological generalism drives hyperdiversity of secondary metabolite gene clusters in xylarialean endophytes.</title>
        <authorList>
            <person name="Franco M.E.E."/>
            <person name="Wisecaver J.H."/>
            <person name="Arnold A.E."/>
            <person name="Ju Y.M."/>
            <person name="Slot J.C."/>
            <person name="Ahrendt S."/>
            <person name="Moore L.P."/>
            <person name="Eastman K.E."/>
            <person name="Scott K."/>
            <person name="Konkel Z."/>
            <person name="Mondo S.J."/>
            <person name="Kuo A."/>
            <person name="Hayes R.D."/>
            <person name="Haridas S."/>
            <person name="Andreopoulos B."/>
            <person name="Riley R."/>
            <person name="LaButti K."/>
            <person name="Pangilinan J."/>
            <person name="Lipzen A."/>
            <person name="Amirebrahimi M."/>
            <person name="Yan J."/>
            <person name="Adam C."/>
            <person name="Keymanesh K."/>
            <person name="Ng V."/>
            <person name="Louie K."/>
            <person name="Northen T."/>
            <person name="Drula E."/>
            <person name="Henrissat B."/>
            <person name="Hsieh H.M."/>
            <person name="Youens-Clark K."/>
            <person name="Lutzoni F."/>
            <person name="Miadlikowska J."/>
            <person name="Eastwood D.C."/>
            <person name="Hamelin R.C."/>
            <person name="Grigoriev I.V."/>
            <person name="U'Ren J.M."/>
        </authorList>
    </citation>
    <scope>NUCLEOTIDE SEQUENCE [LARGE SCALE GENOMIC DNA]</scope>
    <source>
        <strain evidence="1 2">ER1909</strain>
    </source>
</reference>
<evidence type="ECO:0000313" key="2">
    <source>
        <dbReference type="Proteomes" id="UP001497680"/>
    </source>
</evidence>
<evidence type="ECO:0000313" key="1">
    <source>
        <dbReference type="EMBL" id="KAI6081113.1"/>
    </source>
</evidence>
<gene>
    <name evidence="1" type="ORF">F4821DRAFT_265236</name>
</gene>
<sequence>MRHRQQLPSPVQDDDALAALDLGVAFGSIENTTNCAGMALFHTFENNELLERVRQEVFSSISRQPLVIIDTEHLVASPLLSAIYAETLRLYVSTYTFINSPHADRKWRLPKGTTNLVNSELSHMNSDFWNTKNGAHPLQTFWPDRFLIDPADPSTGLTKSLNLNINGRKDDKPYFSLDGLEAAWIPYGGGRIVCSGRFMAKNAIIMVCAFDSRL</sequence>
<organism evidence="1 2">
    <name type="scientific">Hypoxylon rubiginosum</name>
    <dbReference type="NCBI Taxonomy" id="110542"/>
    <lineage>
        <taxon>Eukaryota</taxon>
        <taxon>Fungi</taxon>
        <taxon>Dikarya</taxon>
        <taxon>Ascomycota</taxon>
        <taxon>Pezizomycotina</taxon>
        <taxon>Sordariomycetes</taxon>
        <taxon>Xylariomycetidae</taxon>
        <taxon>Xylariales</taxon>
        <taxon>Hypoxylaceae</taxon>
        <taxon>Hypoxylon</taxon>
    </lineage>
</organism>
<protein>
    <submittedName>
        <fullName evidence="1">Cytochrome P450</fullName>
    </submittedName>
</protein>
<dbReference type="Proteomes" id="UP001497680">
    <property type="component" value="Unassembled WGS sequence"/>
</dbReference>
<accession>A0ACC0CL98</accession>
<comment type="caution">
    <text evidence="1">The sequence shown here is derived from an EMBL/GenBank/DDBJ whole genome shotgun (WGS) entry which is preliminary data.</text>
</comment>
<dbReference type="EMBL" id="MU394407">
    <property type="protein sequence ID" value="KAI6081113.1"/>
    <property type="molecule type" value="Genomic_DNA"/>
</dbReference>
<name>A0ACC0CL98_9PEZI</name>